<keyword evidence="2" id="KW-0732">Signal</keyword>
<reference evidence="3 4" key="1">
    <citation type="journal article" date="2018" name="Nat. Biotechnol.">
        <title>A standardized bacterial taxonomy based on genome phylogeny substantially revises the tree of life.</title>
        <authorList>
            <person name="Parks D.H."/>
            <person name="Chuvochina M."/>
            <person name="Waite D.W."/>
            <person name="Rinke C."/>
            <person name="Skarshewski A."/>
            <person name="Chaumeil P.A."/>
            <person name="Hugenholtz P."/>
        </authorList>
    </citation>
    <scope>NUCLEOTIDE SEQUENCE [LARGE SCALE GENOMIC DNA]</scope>
    <source>
        <strain evidence="3">UBA11701</strain>
    </source>
</reference>
<feature type="region of interest" description="Disordered" evidence="1">
    <location>
        <begin position="164"/>
        <end position="186"/>
    </location>
</feature>
<evidence type="ECO:0000313" key="4">
    <source>
        <dbReference type="Proteomes" id="UP000263336"/>
    </source>
</evidence>
<proteinExistence type="predicted"/>
<comment type="caution">
    <text evidence="3">The sequence shown here is derived from an EMBL/GenBank/DDBJ whole genome shotgun (WGS) entry which is preliminary data.</text>
</comment>
<evidence type="ECO:0000256" key="1">
    <source>
        <dbReference type="SAM" id="MobiDB-lite"/>
    </source>
</evidence>
<organism evidence="3 4">
    <name type="scientific">candidate division WWE3 bacterium</name>
    <dbReference type="NCBI Taxonomy" id="2053526"/>
    <lineage>
        <taxon>Bacteria</taxon>
        <taxon>Katanobacteria</taxon>
    </lineage>
</organism>
<evidence type="ECO:0000313" key="3">
    <source>
        <dbReference type="EMBL" id="HCC42569.1"/>
    </source>
</evidence>
<feature type="chain" id="PRO_5017662918" evidence="2">
    <location>
        <begin position="24"/>
        <end position="328"/>
    </location>
</feature>
<dbReference type="AlphaFoldDB" id="A0A3D0ZQT0"/>
<protein>
    <submittedName>
        <fullName evidence="3">Uncharacterized protein</fullName>
    </submittedName>
</protein>
<feature type="compositionally biased region" description="Low complexity" evidence="1">
    <location>
        <begin position="164"/>
        <end position="180"/>
    </location>
</feature>
<sequence length="328" mass="34771">MKAKFVVFIVALVVLATTGAVLAESYQESSCGNYVWVEFPGPLGESASWNTTDKAVLTTRLGFYSLVDRAFIIGHGDYTLAGVPANNTWGCFYTGGYYPPQSRVDEIVGSLNPAECIFVSEEGTITVNNPVNGSCVLPEPPPPTVTPTVLPTEIATETETVVPTVTQTETPTPEPSATVTQQPSSTATAIPVPSVLQGGVNTVEKWNDAVNGSDLIIVTGYAYDIVLVAYTEPDTALNLRIGVEKEDDPNIQKGTGTFSWNLAGYWDLVVASNAEGVVEVVVHVSSVVGLPGKTHFVSAGYGDQTPESWQATVSSGGSYQVFLPLITR</sequence>
<name>A0A3D0ZQT0_UNCKA</name>
<accession>A0A3D0ZQT0</accession>
<dbReference type="EMBL" id="DOZN01000023">
    <property type="protein sequence ID" value="HCC42569.1"/>
    <property type="molecule type" value="Genomic_DNA"/>
</dbReference>
<dbReference type="Proteomes" id="UP000263336">
    <property type="component" value="Unassembled WGS sequence"/>
</dbReference>
<evidence type="ECO:0000256" key="2">
    <source>
        <dbReference type="SAM" id="SignalP"/>
    </source>
</evidence>
<feature type="signal peptide" evidence="2">
    <location>
        <begin position="1"/>
        <end position="23"/>
    </location>
</feature>
<gene>
    <name evidence="3" type="ORF">DEP93_03800</name>
</gene>